<keyword evidence="5 7" id="KW-0408">Iron</keyword>
<gene>
    <name evidence="11" type="ORF">SAMN05216231_1163</name>
</gene>
<evidence type="ECO:0000256" key="7">
    <source>
        <dbReference type="PIRSR" id="PIRSR000025-2"/>
    </source>
</evidence>
<proteinExistence type="predicted"/>
<dbReference type="STRING" id="553311.SAMN05216231_1163"/>
<dbReference type="AlphaFoldDB" id="A0A1H0ZDC6"/>
<feature type="compositionally biased region" description="Acidic residues" evidence="8">
    <location>
        <begin position="26"/>
        <end position="44"/>
    </location>
</feature>
<keyword evidence="12" id="KW-1185">Reference proteome</keyword>
<dbReference type="InterPro" id="IPR012218">
    <property type="entry name" value="Cyt_c_BACSU-c550-type"/>
</dbReference>
<evidence type="ECO:0000256" key="1">
    <source>
        <dbReference type="ARBA" id="ARBA00022448"/>
    </source>
</evidence>
<keyword evidence="1" id="KW-0813">Transport</keyword>
<evidence type="ECO:0000313" key="12">
    <source>
        <dbReference type="Proteomes" id="UP000199444"/>
    </source>
</evidence>
<dbReference type="Pfam" id="PF13442">
    <property type="entry name" value="Cytochrome_CBB3"/>
    <property type="match status" value="1"/>
</dbReference>
<accession>A0A1H0ZDC6</accession>
<feature type="signal peptide" evidence="9">
    <location>
        <begin position="1"/>
        <end position="18"/>
    </location>
</feature>
<evidence type="ECO:0000256" key="9">
    <source>
        <dbReference type="SAM" id="SignalP"/>
    </source>
</evidence>
<feature type="binding site" description="axial binding residue" evidence="7">
    <location>
        <position position="68"/>
    </location>
    <ligand>
        <name>heme c</name>
        <dbReference type="ChEBI" id="CHEBI:61717"/>
    </ligand>
    <ligandPart>
        <name>Fe</name>
        <dbReference type="ChEBI" id="CHEBI:18248"/>
    </ligandPart>
</feature>
<dbReference type="InterPro" id="IPR051811">
    <property type="entry name" value="Cytochrome_c550/c551-like"/>
</dbReference>
<dbReference type="NCBIfam" id="NF045774">
    <property type="entry name" value="cytochro_C551"/>
    <property type="match status" value="1"/>
</dbReference>
<dbReference type="PROSITE" id="PS51257">
    <property type="entry name" value="PROKAR_LIPOPROTEIN"/>
    <property type="match status" value="1"/>
</dbReference>
<evidence type="ECO:0000256" key="4">
    <source>
        <dbReference type="ARBA" id="ARBA00022982"/>
    </source>
</evidence>
<organism evidence="11 12">
    <name type="scientific">Virgibacillus salinus</name>
    <dbReference type="NCBI Taxonomy" id="553311"/>
    <lineage>
        <taxon>Bacteria</taxon>
        <taxon>Bacillati</taxon>
        <taxon>Bacillota</taxon>
        <taxon>Bacilli</taxon>
        <taxon>Bacillales</taxon>
        <taxon>Bacillaceae</taxon>
        <taxon>Virgibacillus</taxon>
    </lineage>
</organism>
<evidence type="ECO:0000259" key="10">
    <source>
        <dbReference type="PROSITE" id="PS51007"/>
    </source>
</evidence>
<keyword evidence="3 7" id="KW-0479">Metal-binding</keyword>
<dbReference type="RefSeq" id="WP_092491977.1">
    <property type="nucleotide sequence ID" value="NZ_FNKD01000001.1"/>
</dbReference>
<dbReference type="EMBL" id="FNKD01000001">
    <property type="protein sequence ID" value="SDQ25404.1"/>
    <property type="molecule type" value="Genomic_DNA"/>
</dbReference>
<dbReference type="PIRSF" id="PIRSF000025">
    <property type="entry name" value="Cytc_Bsub_c550"/>
    <property type="match status" value="1"/>
</dbReference>
<dbReference type="PANTHER" id="PTHR37823:SF4">
    <property type="entry name" value="MENAQUINOL-CYTOCHROME C REDUCTASE CYTOCHROME B_C SUBUNIT"/>
    <property type="match status" value="1"/>
</dbReference>
<dbReference type="InterPro" id="IPR054782">
    <property type="entry name" value="Cytochro_C551"/>
</dbReference>
<keyword evidence="2 6" id="KW-0349">Heme</keyword>
<comment type="PTM">
    <text evidence="6">Binds 1 heme c group covalently per subunit.</text>
</comment>
<feature type="region of interest" description="Disordered" evidence="8">
    <location>
        <begin position="20"/>
        <end position="51"/>
    </location>
</feature>
<evidence type="ECO:0000313" key="11">
    <source>
        <dbReference type="EMBL" id="SDQ25404.1"/>
    </source>
</evidence>
<feature type="binding site" description="covalent" evidence="6">
    <location>
        <position position="64"/>
    </location>
    <ligand>
        <name>heme c</name>
        <dbReference type="ChEBI" id="CHEBI:61717"/>
    </ligand>
</feature>
<feature type="chain" id="PRO_5039515017" evidence="9">
    <location>
        <begin position="19"/>
        <end position="127"/>
    </location>
</feature>
<dbReference type="InterPro" id="IPR036909">
    <property type="entry name" value="Cyt_c-like_dom_sf"/>
</dbReference>
<dbReference type="InterPro" id="IPR008168">
    <property type="entry name" value="Cyt_C_IC"/>
</dbReference>
<evidence type="ECO:0000256" key="6">
    <source>
        <dbReference type="PIRSR" id="PIRSR000025-1"/>
    </source>
</evidence>
<feature type="domain" description="Cytochrome c" evidence="10">
    <location>
        <begin position="51"/>
        <end position="127"/>
    </location>
</feature>
<dbReference type="SUPFAM" id="SSF46626">
    <property type="entry name" value="Cytochrome c"/>
    <property type="match status" value="1"/>
</dbReference>
<dbReference type="GO" id="GO:0005506">
    <property type="term" value="F:iron ion binding"/>
    <property type="evidence" value="ECO:0007669"/>
    <property type="project" value="InterPro"/>
</dbReference>
<dbReference type="GO" id="GO:0020037">
    <property type="term" value="F:heme binding"/>
    <property type="evidence" value="ECO:0007669"/>
    <property type="project" value="InterPro"/>
</dbReference>
<dbReference type="Proteomes" id="UP000199444">
    <property type="component" value="Unassembled WGS sequence"/>
</dbReference>
<dbReference type="PRINTS" id="PR00605">
    <property type="entry name" value="CYTCHROMECIC"/>
</dbReference>
<dbReference type="PROSITE" id="PS51007">
    <property type="entry name" value="CYTC"/>
    <property type="match status" value="1"/>
</dbReference>
<dbReference type="InterPro" id="IPR009056">
    <property type="entry name" value="Cyt_c-like_dom"/>
</dbReference>
<evidence type="ECO:0000256" key="8">
    <source>
        <dbReference type="SAM" id="MobiDB-lite"/>
    </source>
</evidence>
<dbReference type="GO" id="GO:0016020">
    <property type="term" value="C:membrane"/>
    <property type="evidence" value="ECO:0007669"/>
    <property type="project" value="InterPro"/>
</dbReference>
<dbReference type="Gene3D" id="1.10.760.10">
    <property type="entry name" value="Cytochrome c-like domain"/>
    <property type="match status" value="1"/>
</dbReference>
<dbReference type="GO" id="GO:0009055">
    <property type="term" value="F:electron transfer activity"/>
    <property type="evidence" value="ECO:0007669"/>
    <property type="project" value="InterPro"/>
</dbReference>
<reference evidence="11 12" key="1">
    <citation type="submission" date="2016-10" db="EMBL/GenBank/DDBJ databases">
        <authorList>
            <person name="de Groot N.N."/>
        </authorList>
    </citation>
    <scope>NUCLEOTIDE SEQUENCE [LARGE SCALE GENOMIC DNA]</scope>
    <source>
        <strain evidence="11 12">CGMCC 1.10449</strain>
    </source>
</reference>
<evidence type="ECO:0000256" key="2">
    <source>
        <dbReference type="ARBA" id="ARBA00022617"/>
    </source>
</evidence>
<dbReference type="PANTHER" id="PTHR37823">
    <property type="entry name" value="CYTOCHROME C-553-LIKE"/>
    <property type="match status" value="1"/>
</dbReference>
<name>A0A1H0ZDC6_9BACI</name>
<keyword evidence="4" id="KW-0249">Electron transport</keyword>
<evidence type="ECO:0000256" key="3">
    <source>
        <dbReference type="ARBA" id="ARBA00022723"/>
    </source>
</evidence>
<feature type="binding site" description="axial binding residue" evidence="7">
    <location>
        <position position="104"/>
    </location>
    <ligand>
        <name>heme c</name>
        <dbReference type="ChEBI" id="CHEBI:61717"/>
    </ligand>
    <ligandPart>
        <name>Fe</name>
        <dbReference type="ChEBI" id="CHEBI:18248"/>
    </ligandPart>
</feature>
<feature type="binding site" description="covalent" evidence="6">
    <location>
        <position position="67"/>
    </location>
    <ligand>
        <name>heme c</name>
        <dbReference type="ChEBI" id="CHEBI:61717"/>
    </ligand>
</feature>
<evidence type="ECO:0000256" key="5">
    <source>
        <dbReference type="ARBA" id="ARBA00023004"/>
    </source>
</evidence>
<sequence length="127" mass="12824">MKKWLFTMLFGSALVLGACGGGGDDGGNEEPADNGGTDTEESTGDEGGGSVDTAAAEELYQNNCASCHGGDLSGGAGPKLSAIGSKYSVDEIADILKNGKNNGMPAFEGQLSEGDITTLSSWLAEKK</sequence>
<keyword evidence="9" id="KW-0732">Signal</keyword>
<protein>
    <submittedName>
        <fullName evidence="11">Cytochrome c551</fullName>
    </submittedName>
</protein>